<feature type="transmembrane region" description="Helical" evidence="1">
    <location>
        <begin position="239"/>
        <end position="272"/>
    </location>
</feature>
<evidence type="ECO:0000313" key="2">
    <source>
        <dbReference type="EMBL" id="OGZ04752.1"/>
    </source>
</evidence>
<dbReference type="EMBL" id="MHLH01000002">
    <property type="protein sequence ID" value="OGZ04752.1"/>
    <property type="molecule type" value="Genomic_DNA"/>
</dbReference>
<name>A0A1G2CU46_9BACT</name>
<dbReference type="AlphaFoldDB" id="A0A1G2CU46"/>
<accession>A0A1G2CU46</accession>
<sequence length="281" mass="31588">MKLLRIIPVLFFLLIVFLPGFSVYAENTINNAGFLPGNIWYSKDPFFTGDKIEIYTLVFNSGIYEFFGTVEFYDSDKFLGKTNVSVLPGKFQKVPIIWEAKAGYHKFFAVIKNAKLIRQGIGTDIFLDNEKTKENDRFVTTQTTEESATSTIQKYIGEKIDFASQYAQNNLPAPVSESASKAGSVLEDVRVSGKLWADGKGAALNEKIKELTAGEVKGVSASNITEPYKNALNKAEKPFAYLYVFLVSIISTIFGSKLFFYGGLLTLLFFIIRFLKRTFFF</sequence>
<proteinExistence type="predicted"/>
<dbReference type="STRING" id="1798657.A2648_02835"/>
<keyword evidence="1" id="KW-0812">Transmembrane</keyword>
<gene>
    <name evidence="2" type="ORF">A2648_02835</name>
</gene>
<evidence type="ECO:0000256" key="1">
    <source>
        <dbReference type="SAM" id="Phobius"/>
    </source>
</evidence>
<dbReference type="Proteomes" id="UP000178841">
    <property type="component" value="Unassembled WGS sequence"/>
</dbReference>
<evidence type="ECO:0000313" key="3">
    <source>
        <dbReference type="Proteomes" id="UP000178841"/>
    </source>
</evidence>
<organism evidence="2 3">
    <name type="scientific">Candidatus Lloydbacteria bacterium RIFCSPHIGHO2_01_FULL_41_20</name>
    <dbReference type="NCBI Taxonomy" id="1798657"/>
    <lineage>
        <taxon>Bacteria</taxon>
        <taxon>Candidatus Lloydiibacteriota</taxon>
    </lineage>
</organism>
<reference evidence="2 3" key="1">
    <citation type="journal article" date="2016" name="Nat. Commun.">
        <title>Thousands of microbial genomes shed light on interconnected biogeochemical processes in an aquifer system.</title>
        <authorList>
            <person name="Anantharaman K."/>
            <person name="Brown C.T."/>
            <person name="Hug L.A."/>
            <person name="Sharon I."/>
            <person name="Castelle C.J."/>
            <person name="Probst A.J."/>
            <person name="Thomas B.C."/>
            <person name="Singh A."/>
            <person name="Wilkins M.J."/>
            <person name="Karaoz U."/>
            <person name="Brodie E.L."/>
            <person name="Williams K.H."/>
            <person name="Hubbard S.S."/>
            <person name="Banfield J.F."/>
        </authorList>
    </citation>
    <scope>NUCLEOTIDE SEQUENCE [LARGE SCALE GENOMIC DNA]</scope>
</reference>
<keyword evidence="1" id="KW-0472">Membrane</keyword>
<protein>
    <submittedName>
        <fullName evidence="2">Uncharacterized protein</fullName>
    </submittedName>
</protein>
<keyword evidence="1" id="KW-1133">Transmembrane helix</keyword>
<comment type="caution">
    <text evidence="2">The sequence shown here is derived from an EMBL/GenBank/DDBJ whole genome shotgun (WGS) entry which is preliminary data.</text>
</comment>